<reference evidence="5" key="1">
    <citation type="submission" date="2022-11" db="UniProtKB">
        <authorList>
            <consortium name="WormBaseParasite"/>
        </authorList>
    </citation>
    <scope>IDENTIFICATION</scope>
</reference>
<evidence type="ECO:0000259" key="3">
    <source>
        <dbReference type="PROSITE" id="PS51471"/>
    </source>
</evidence>
<evidence type="ECO:0000313" key="5">
    <source>
        <dbReference type="WBParaSite" id="nRc.2.0.1.t14506-RA"/>
    </source>
</evidence>
<dbReference type="WBParaSite" id="nRc.2.0.1.t14506-RA">
    <property type="protein sequence ID" value="nRc.2.0.1.t14506-RA"/>
    <property type="gene ID" value="nRc.2.0.1.g14506"/>
</dbReference>
<dbReference type="GO" id="GO:0070988">
    <property type="term" value="P:demethylation"/>
    <property type="evidence" value="ECO:0007669"/>
    <property type="project" value="InterPro"/>
</dbReference>
<dbReference type="SUPFAM" id="SSF51197">
    <property type="entry name" value="Clavaminate synthase-like"/>
    <property type="match status" value="1"/>
</dbReference>
<dbReference type="GO" id="GO:0032451">
    <property type="term" value="F:demethylase activity"/>
    <property type="evidence" value="ECO:0007669"/>
    <property type="project" value="TreeGrafter"/>
</dbReference>
<evidence type="ECO:0000313" key="4">
    <source>
        <dbReference type="Proteomes" id="UP000887565"/>
    </source>
</evidence>
<dbReference type="GO" id="GO:0016491">
    <property type="term" value="F:oxidoreductase activity"/>
    <property type="evidence" value="ECO:0007669"/>
    <property type="project" value="UniProtKB-KW"/>
</dbReference>
<dbReference type="Proteomes" id="UP000887565">
    <property type="component" value="Unplaced"/>
</dbReference>
<dbReference type="Gene3D" id="2.60.120.590">
    <property type="entry name" value="Alpha-ketoglutarate-dependent dioxygenase AlkB-like"/>
    <property type="match status" value="1"/>
</dbReference>
<dbReference type="InterPro" id="IPR037151">
    <property type="entry name" value="AlkB-like_sf"/>
</dbReference>
<evidence type="ECO:0000256" key="1">
    <source>
        <dbReference type="ARBA" id="ARBA00001954"/>
    </source>
</evidence>
<dbReference type="FunFam" id="2.60.120.590:FF:000019">
    <property type="entry name" value="DNA N6-methyl adenine demethylase"/>
    <property type="match status" value="1"/>
</dbReference>
<protein>
    <submittedName>
        <fullName evidence="5">Fe2OG dioxygenase domain-containing protein</fullName>
    </submittedName>
</protein>
<evidence type="ECO:0000256" key="2">
    <source>
        <dbReference type="RuleBase" id="RU003682"/>
    </source>
</evidence>
<proteinExistence type="inferred from homology"/>
<name>A0A915IKG9_ROMCU</name>
<feature type="domain" description="Fe2OG dioxygenase" evidence="3">
    <location>
        <begin position="171"/>
        <end position="265"/>
    </location>
</feature>
<dbReference type="GO" id="GO:0046872">
    <property type="term" value="F:metal ion binding"/>
    <property type="evidence" value="ECO:0007669"/>
    <property type="project" value="UniProtKB-KW"/>
</dbReference>
<keyword evidence="2" id="KW-0408">Iron</keyword>
<organism evidence="4 5">
    <name type="scientific">Romanomermis culicivorax</name>
    <name type="common">Nematode worm</name>
    <dbReference type="NCBI Taxonomy" id="13658"/>
    <lineage>
        <taxon>Eukaryota</taxon>
        <taxon>Metazoa</taxon>
        <taxon>Ecdysozoa</taxon>
        <taxon>Nematoda</taxon>
        <taxon>Enoplea</taxon>
        <taxon>Dorylaimia</taxon>
        <taxon>Mermithida</taxon>
        <taxon>Mermithoidea</taxon>
        <taxon>Mermithidae</taxon>
        <taxon>Romanomermis</taxon>
    </lineage>
</organism>
<dbReference type="PANTHER" id="PTHR12463">
    <property type="entry name" value="OXYGENASE-RELATED"/>
    <property type="match status" value="1"/>
</dbReference>
<dbReference type="PROSITE" id="PS51471">
    <property type="entry name" value="FE2OG_OXY"/>
    <property type="match status" value="1"/>
</dbReference>
<comment type="similarity">
    <text evidence="2">Belongs to the iron/ascorbate-dependent oxidoreductase family.</text>
</comment>
<dbReference type="PANTHER" id="PTHR12463:SF0">
    <property type="entry name" value="ALPHA-KETOGLUTARATE-DEPENDENT DIOXYGENASE ALKB HOMOLOG 4"/>
    <property type="match status" value="1"/>
</dbReference>
<keyword evidence="4" id="KW-1185">Reference proteome</keyword>
<accession>A0A915IKG9</accession>
<dbReference type="AlphaFoldDB" id="A0A915IKG9"/>
<keyword evidence="2" id="KW-0560">Oxidoreductase</keyword>
<comment type="cofactor">
    <cofactor evidence="1">
        <name>Fe(2+)</name>
        <dbReference type="ChEBI" id="CHEBI:29033"/>
    </cofactor>
</comment>
<dbReference type="InterPro" id="IPR032857">
    <property type="entry name" value="ALKBH4"/>
</dbReference>
<dbReference type="InterPro" id="IPR005123">
    <property type="entry name" value="Oxoglu/Fe-dep_dioxygenase_dom"/>
</dbReference>
<sequence>MNIANETSCGCKGVRFCAICLHTDRVLQLNFDKSYVDLSTFQHFLVSNINSEQRWFPIPAKQNYTRGELEILCKSCRTNEKLIKECVEPLSQKLILVEKFISFEEESYLLSKIDNYPWILSQSGRRKQDFGPRVNFKHKKVKIGHYVGMPKYAEPLLSKMQNIDGLEEYIPFELCNLEYEFERGSCIEFHTDDTWIWGERLITINLIEGSVMTLINEKDKIIVYVPMPHRSLLCMAGNMRYEWKHSVSKDHVFGRRIALTMREPSTNFKSGDLYEKWGKVLIERGKTFIEV</sequence>
<keyword evidence="2" id="KW-0479">Metal-binding</keyword>